<name>A0A151J7Y5_9HYME</name>
<keyword evidence="2" id="KW-1185">Reference proteome</keyword>
<dbReference type="EMBL" id="KQ979625">
    <property type="protein sequence ID" value="KYN20092.1"/>
    <property type="molecule type" value="Genomic_DNA"/>
</dbReference>
<dbReference type="STRING" id="471704.A0A151J7Y5"/>
<dbReference type="Proteomes" id="UP000078492">
    <property type="component" value="Unassembled WGS sequence"/>
</dbReference>
<proteinExistence type="predicted"/>
<evidence type="ECO:0000313" key="1">
    <source>
        <dbReference type="EMBL" id="KYN20092.1"/>
    </source>
</evidence>
<dbReference type="AlphaFoldDB" id="A0A151J7Y5"/>
<gene>
    <name evidence="1" type="ORF">ALC57_07560</name>
</gene>
<evidence type="ECO:0000313" key="2">
    <source>
        <dbReference type="Proteomes" id="UP000078492"/>
    </source>
</evidence>
<accession>A0A151J7Y5</accession>
<sequence>MLVPTFVDMQGFIVNKKFIVKEVAVLKQGTVLTHYIFTSGLEKRTWLWNLLLDDERERMHIKTLDAVCEDMKSLATLDVANTMRCGQHIKNCANKKTMEHRAVRLLSRRYNLTNTGYKYLEIGINVGPPSYVEIALGDNRGHELWLSLETWKGLYEQRCNIYKMLRNEHKDNFLSVGPLTVRVCTMNDATHVRLDSSSVRITMTETTLRRMFAFDGCIDVTFERLVRLVDTVDVKYTRFSNITSEDAIRDSNVFNRHQLVDCELLALVFNTQEKKIDVIICE</sequence>
<organism evidence="1 2">
    <name type="scientific">Trachymyrmex cornetzi</name>
    <dbReference type="NCBI Taxonomy" id="471704"/>
    <lineage>
        <taxon>Eukaryota</taxon>
        <taxon>Metazoa</taxon>
        <taxon>Ecdysozoa</taxon>
        <taxon>Arthropoda</taxon>
        <taxon>Hexapoda</taxon>
        <taxon>Insecta</taxon>
        <taxon>Pterygota</taxon>
        <taxon>Neoptera</taxon>
        <taxon>Endopterygota</taxon>
        <taxon>Hymenoptera</taxon>
        <taxon>Apocrita</taxon>
        <taxon>Aculeata</taxon>
        <taxon>Formicoidea</taxon>
        <taxon>Formicidae</taxon>
        <taxon>Myrmicinae</taxon>
        <taxon>Trachymyrmex</taxon>
    </lineage>
</organism>
<reference evidence="1 2" key="1">
    <citation type="submission" date="2015-09" db="EMBL/GenBank/DDBJ databases">
        <title>Trachymyrmex cornetzi WGS genome.</title>
        <authorList>
            <person name="Nygaard S."/>
            <person name="Hu H."/>
            <person name="Boomsma J."/>
            <person name="Zhang G."/>
        </authorList>
    </citation>
    <scope>NUCLEOTIDE SEQUENCE [LARGE SCALE GENOMIC DNA]</scope>
    <source>
        <strain evidence="1">Tcor2-1</strain>
        <tissue evidence="1">Whole body</tissue>
    </source>
</reference>
<protein>
    <submittedName>
        <fullName evidence="1">Uncharacterized protein</fullName>
    </submittedName>
</protein>